<evidence type="ECO:0000313" key="2">
    <source>
        <dbReference type="EMBL" id="CAH1416574.1"/>
    </source>
</evidence>
<dbReference type="Proteomes" id="UP001157418">
    <property type="component" value="Unassembled WGS sequence"/>
</dbReference>
<organism evidence="2 3">
    <name type="scientific">Lactuca virosa</name>
    <dbReference type="NCBI Taxonomy" id="75947"/>
    <lineage>
        <taxon>Eukaryota</taxon>
        <taxon>Viridiplantae</taxon>
        <taxon>Streptophyta</taxon>
        <taxon>Embryophyta</taxon>
        <taxon>Tracheophyta</taxon>
        <taxon>Spermatophyta</taxon>
        <taxon>Magnoliopsida</taxon>
        <taxon>eudicotyledons</taxon>
        <taxon>Gunneridae</taxon>
        <taxon>Pentapetalae</taxon>
        <taxon>asterids</taxon>
        <taxon>campanulids</taxon>
        <taxon>Asterales</taxon>
        <taxon>Asteraceae</taxon>
        <taxon>Cichorioideae</taxon>
        <taxon>Cichorieae</taxon>
        <taxon>Lactucinae</taxon>
        <taxon>Lactuca</taxon>
    </lineage>
</organism>
<keyword evidence="3" id="KW-1185">Reference proteome</keyword>
<dbReference type="AlphaFoldDB" id="A0AAU9LLS0"/>
<accession>A0AAU9LLS0</accession>
<comment type="caution">
    <text evidence="2">The sequence shown here is derived from an EMBL/GenBank/DDBJ whole genome shotgun (WGS) entry which is preliminary data.</text>
</comment>
<evidence type="ECO:0000256" key="1">
    <source>
        <dbReference type="SAM" id="MobiDB-lite"/>
    </source>
</evidence>
<sequence>MLLTGGFMPYLPNYIFNFFGFRCLPCGIPVLQFWIVPSSASSLVETGFLGCDSVDKYGVFDFGFFLFVAYYTPRHSCLHGWVGIYLTRINRPFFPLPSKLYTPTSPPSTTHITPTPPPYHHNSSPSTFNPFIQSGFTRS</sequence>
<gene>
    <name evidence="2" type="ORF">LVIROSA_LOCUS4329</name>
</gene>
<protein>
    <submittedName>
        <fullName evidence="2">Uncharacterized protein</fullName>
    </submittedName>
</protein>
<proteinExistence type="predicted"/>
<feature type="region of interest" description="Disordered" evidence="1">
    <location>
        <begin position="105"/>
        <end position="129"/>
    </location>
</feature>
<reference evidence="2 3" key="1">
    <citation type="submission" date="2022-01" db="EMBL/GenBank/DDBJ databases">
        <authorList>
            <person name="Xiong W."/>
            <person name="Schranz E."/>
        </authorList>
    </citation>
    <scope>NUCLEOTIDE SEQUENCE [LARGE SCALE GENOMIC DNA]</scope>
</reference>
<name>A0AAU9LLS0_9ASTR</name>
<evidence type="ECO:0000313" key="3">
    <source>
        <dbReference type="Proteomes" id="UP001157418"/>
    </source>
</evidence>
<dbReference type="EMBL" id="CAKMRJ010000002">
    <property type="protein sequence ID" value="CAH1416574.1"/>
    <property type="molecule type" value="Genomic_DNA"/>
</dbReference>